<proteinExistence type="predicted"/>
<dbReference type="AlphaFoldDB" id="A0AAW0ZFT6"/>
<dbReference type="GO" id="GO:0003676">
    <property type="term" value="F:nucleic acid binding"/>
    <property type="evidence" value="ECO:0007669"/>
    <property type="project" value="InterPro"/>
</dbReference>
<evidence type="ECO:0000313" key="1">
    <source>
        <dbReference type="EMBL" id="KAK9295631.1"/>
    </source>
</evidence>
<protein>
    <submittedName>
        <fullName evidence="1">Uncharacterized protein</fullName>
    </submittedName>
</protein>
<dbReference type="Proteomes" id="UP001432146">
    <property type="component" value="Unassembled WGS sequence"/>
</dbReference>
<evidence type="ECO:0000313" key="2">
    <source>
        <dbReference type="Proteomes" id="UP001432146"/>
    </source>
</evidence>
<dbReference type="InterPro" id="IPR036397">
    <property type="entry name" value="RNaseH_sf"/>
</dbReference>
<reference evidence="1 2" key="1">
    <citation type="submission" date="2024-05" db="EMBL/GenBank/DDBJ databases">
        <title>The nuclear and mitochondrial genome assemblies of Tetragonisca angustula (Apidae: Meliponini), a tiny yet remarkable pollinator in the Neotropics.</title>
        <authorList>
            <person name="Ferrari R."/>
            <person name="Ricardo P.C."/>
            <person name="Dias F.C."/>
            <person name="Araujo N.S."/>
            <person name="Soares D.O."/>
            <person name="Zhou Q.-S."/>
            <person name="Zhu C.-D."/>
            <person name="Coutinho L."/>
            <person name="Airas M.C."/>
            <person name="Batista T.M."/>
        </authorList>
    </citation>
    <scope>NUCLEOTIDE SEQUENCE [LARGE SCALE GENOMIC DNA]</scope>
    <source>
        <strain evidence="1">ASF017062</strain>
        <tissue evidence="1">Abdomen</tissue>
    </source>
</reference>
<dbReference type="PANTHER" id="PTHR38681:SF1">
    <property type="entry name" value="RETROVIRUS-RELATED POL POLYPROTEIN FROM TRANSPOSON 412-LIKE PROTEIN"/>
    <property type="match status" value="1"/>
</dbReference>
<dbReference type="Gene3D" id="3.30.420.10">
    <property type="entry name" value="Ribonuclease H-like superfamily/Ribonuclease H"/>
    <property type="match status" value="1"/>
</dbReference>
<dbReference type="PANTHER" id="PTHR38681">
    <property type="entry name" value="RETROVIRUS-RELATED POL POLYPROTEIN FROM TRANSPOSON 412-LIKE PROTEIN-RELATED"/>
    <property type="match status" value="1"/>
</dbReference>
<gene>
    <name evidence="1" type="ORF">QLX08_010105</name>
</gene>
<comment type="caution">
    <text evidence="1">The sequence shown here is derived from an EMBL/GenBank/DDBJ whole genome shotgun (WGS) entry which is preliminary data.</text>
</comment>
<dbReference type="EMBL" id="JAWNGG020000247">
    <property type="protein sequence ID" value="KAK9295631.1"/>
    <property type="molecule type" value="Genomic_DNA"/>
</dbReference>
<organism evidence="1 2">
    <name type="scientific">Tetragonisca angustula</name>
    <dbReference type="NCBI Taxonomy" id="166442"/>
    <lineage>
        <taxon>Eukaryota</taxon>
        <taxon>Metazoa</taxon>
        <taxon>Ecdysozoa</taxon>
        <taxon>Arthropoda</taxon>
        <taxon>Hexapoda</taxon>
        <taxon>Insecta</taxon>
        <taxon>Pterygota</taxon>
        <taxon>Neoptera</taxon>
        <taxon>Endopterygota</taxon>
        <taxon>Hymenoptera</taxon>
        <taxon>Apocrita</taxon>
        <taxon>Aculeata</taxon>
        <taxon>Apoidea</taxon>
        <taxon>Anthophila</taxon>
        <taxon>Apidae</taxon>
        <taxon>Tetragonisca</taxon>
    </lineage>
</organism>
<keyword evidence="2" id="KW-1185">Reference proteome</keyword>
<sequence length="171" mass="20351">MIERWHRSLKTAIRCQENKNWLEVLPTVMLGLRNSYKEDLQTTAAEMLYGIPLRLPGEFFVDTENNTNFNITKFRDYMQTIRPRPTKHHSGRSYFVFNNIFDTTHVFVRIDHVKQSLKQSYEGPYRVLKHVSDNLFLTDYKGKETTTSTERLKPAYEELLEEKQHQTYSIV</sequence>
<name>A0AAW0ZFT6_9HYME</name>
<accession>A0AAW0ZFT6</accession>